<reference evidence="1" key="1">
    <citation type="submission" date="2023-03" db="EMBL/GenBank/DDBJ databases">
        <title>Massive genome expansion in bonnet fungi (Mycena s.s.) driven by repeated elements and novel gene families across ecological guilds.</title>
        <authorList>
            <consortium name="Lawrence Berkeley National Laboratory"/>
            <person name="Harder C.B."/>
            <person name="Miyauchi S."/>
            <person name="Viragh M."/>
            <person name="Kuo A."/>
            <person name="Thoen E."/>
            <person name="Andreopoulos B."/>
            <person name="Lu D."/>
            <person name="Skrede I."/>
            <person name="Drula E."/>
            <person name="Henrissat B."/>
            <person name="Morin E."/>
            <person name="Kohler A."/>
            <person name="Barry K."/>
            <person name="LaButti K."/>
            <person name="Morin E."/>
            <person name="Salamov A."/>
            <person name="Lipzen A."/>
            <person name="Mereny Z."/>
            <person name="Hegedus B."/>
            <person name="Baldrian P."/>
            <person name="Stursova M."/>
            <person name="Weitz H."/>
            <person name="Taylor A."/>
            <person name="Grigoriev I.V."/>
            <person name="Nagy L.G."/>
            <person name="Martin F."/>
            <person name="Kauserud H."/>
        </authorList>
    </citation>
    <scope>NUCLEOTIDE SEQUENCE</scope>
    <source>
        <strain evidence="1">CBHHK002</strain>
    </source>
</reference>
<dbReference type="EMBL" id="JARIHO010000076">
    <property type="protein sequence ID" value="KAJ7310987.1"/>
    <property type="molecule type" value="Genomic_DNA"/>
</dbReference>
<name>A0AAD6Z8D3_9AGAR</name>
<sequence length="350" mass="38723">MIKPHAVRDQHCLGTRLFPNIFRMVVRLPFGTDRSGPAGRQFPVESRVDRSRYCQSIKVLEHQNLLFLMFLPIHPSVVKGRSRDDARMDSTRAVLVVVAWRLAHLGKWHMRKWKSNPLIRISVENAWRLSRRPAHKAVTGIADFRLVFDSEPFFRRMKSDIHPSHPRGAGSATTVMVDASVEWTSNRHLDLDRIPCLESSRNNSTCKISLGFVLGLLAQTKILGGFRNARNTGRNAGNDPLPGHSIASVTSGSDVSCEGGFPYGGKSHHFLISLSASLSLTCSTLAATGRLGIVGQTDDIRFFRPMICTTERQCPLNRMVSVLVGRTRQQKAVSKPGSAESKLGCTASDG</sequence>
<keyword evidence="2" id="KW-1185">Reference proteome</keyword>
<protein>
    <submittedName>
        <fullName evidence="1">Uncharacterized protein</fullName>
    </submittedName>
</protein>
<comment type="caution">
    <text evidence="1">The sequence shown here is derived from an EMBL/GenBank/DDBJ whole genome shotgun (WGS) entry which is preliminary data.</text>
</comment>
<gene>
    <name evidence="1" type="ORF">DFH08DRAFT_943948</name>
</gene>
<organism evidence="1 2">
    <name type="scientific">Mycena albidolilacea</name>
    <dbReference type="NCBI Taxonomy" id="1033008"/>
    <lineage>
        <taxon>Eukaryota</taxon>
        <taxon>Fungi</taxon>
        <taxon>Dikarya</taxon>
        <taxon>Basidiomycota</taxon>
        <taxon>Agaricomycotina</taxon>
        <taxon>Agaricomycetes</taxon>
        <taxon>Agaricomycetidae</taxon>
        <taxon>Agaricales</taxon>
        <taxon>Marasmiineae</taxon>
        <taxon>Mycenaceae</taxon>
        <taxon>Mycena</taxon>
    </lineage>
</organism>
<evidence type="ECO:0000313" key="1">
    <source>
        <dbReference type="EMBL" id="KAJ7310987.1"/>
    </source>
</evidence>
<proteinExistence type="predicted"/>
<accession>A0AAD6Z8D3</accession>
<dbReference type="AlphaFoldDB" id="A0AAD6Z8D3"/>
<evidence type="ECO:0000313" key="2">
    <source>
        <dbReference type="Proteomes" id="UP001218218"/>
    </source>
</evidence>
<dbReference type="Proteomes" id="UP001218218">
    <property type="component" value="Unassembled WGS sequence"/>
</dbReference>